<dbReference type="InterPro" id="IPR017871">
    <property type="entry name" value="ABC_transporter-like_CS"/>
</dbReference>
<name>A0ABP4VCN8_9ACTN</name>
<dbReference type="InterPro" id="IPR027417">
    <property type="entry name" value="P-loop_NTPase"/>
</dbReference>
<evidence type="ECO:0000313" key="7">
    <source>
        <dbReference type="Proteomes" id="UP001500383"/>
    </source>
</evidence>
<proteinExistence type="predicted"/>
<dbReference type="SMART" id="SM00382">
    <property type="entry name" value="AAA"/>
    <property type="match status" value="1"/>
</dbReference>
<keyword evidence="7" id="KW-1185">Reference proteome</keyword>
<feature type="domain" description="ABC transporter" evidence="5">
    <location>
        <begin position="30"/>
        <end position="259"/>
    </location>
</feature>
<dbReference type="PROSITE" id="PS50893">
    <property type="entry name" value="ABC_TRANSPORTER_2"/>
    <property type="match status" value="1"/>
</dbReference>
<protein>
    <submittedName>
        <fullName evidence="6">ABC transporter ATP-binding protein</fullName>
    </submittedName>
</protein>
<dbReference type="CDD" id="cd03293">
    <property type="entry name" value="ABC_NrtD_SsuB_transporters"/>
    <property type="match status" value="1"/>
</dbReference>
<dbReference type="RefSeq" id="WP_241730686.1">
    <property type="nucleotide sequence ID" value="NZ_BAAAQG010000024.1"/>
</dbReference>
<evidence type="ECO:0000256" key="3">
    <source>
        <dbReference type="ARBA" id="ARBA00022840"/>
    </source>
</evidence>
<organism evidence="6 7">
    <name type="scientific">Dietzia cercidiphylli</name>
    <dbReference type="NCBI Taxonomy" id="498199"/>
    <lineage>
        <taxon>Bacteria</taxon>
        <taxon>Bacillati</taxon>
        <taxon>Actinomycetota</taxon>
        <taxon>Actinomycetes</taxon>
        <taxon>Mycobacteriales</taxon>
        <taxon>Dietziaceae</taxon>
        <taxon>Dietzia</taxon>
    </lineage>
</organism>
<evidence type="ECO:0000256" key="4">
    <source>
        <dbReference type="SAM" id="MobiDB-lite"/>
    </source>
</evidence>
<dbReference type="PROSITE" id="PS00211">
    <property type="entry name" value="ABC_TRANSPORTER_1"/>
    <property type="match status" value="1"/>
</dbReference>
<dbReference type="Gene3D" id="3.40.50.300">
    <property type="entry name" value="P-loop containing nucleotide triphosphate hydrolases"/>
    <property type="match status" value="1"/>
</dbReference>
<dbReference type="SUPFAM" id="SSF52540">
    <property type="entry name" value="P-loop containing nucleoside triphosphate hydrolases"/>
    <property type="match status" value="1"/>
</dbReference>
<feature type="region of interest" description="Disordered" evidence="4">
    <location>
        <begin position="1"/>
        <end position="24"/>
    </location>
</feature>
<reference evidence="7" key="1">
    <citation type="journal article" date="2019" name="Int. J. Syst. Evol. Microbiol.">
        <title>The Global Catalogue of Microorganisms (GCM) 10K type strain sequencing project: providing services to taxonomists for standard genome sequencing and annotation.</title>
        <authorList>
            <consortium name="The Broad Institute Genomics Platform"/>
            <consortium name="The Broad Institute Genome Sequencing Center for Infectious Disease"/>
            <person name="Wu L."/>
            <person name="Ma J."/>
        </authorList>
    </citation>
    <scope>NUCLEOTIDE SEQUENCE [LARGE SCALE GENOMIC DNA]</scope>
    <source>
        <strain evidence="7">JCM 16002</strain>
    </source>
</reference>
<dbReference type="InterPro" id="IPR050166">
    <property type="entry name" value="ABC_transporter_ATP-bind"/>
</dbReference>
<evidence type="ECO:0000313" key="6">
    <source>
        <dbReference type="EMBL" id="GAA1720617.1"/>
    </source>
</evidence>
<dbReference type="PANTHER" id="PTHR42788:SF13">
    <property type="entry name" value="ALIPHATIC SULFONATES IMPORT ATP-BINDING PROTEIN SSUB"/>
    <property type="match status" value="1"/>
</dbReference>
<evidence type="ECO:0000256" key="2">
    <source>
        <dbReference type="ARBA" id="ARBA00022741"/>
    </source>
</evidence>
<evidence type="ECO:0000256" key="1">
    <source>
        <dbReference type="ARBA" id="ARBA00022448"/>
    </source>
</evidence>
<dbReference type="GO" id="GO:0005524">
    <property type="term" value="F:ATP binding"/>
    <property type="evidence" value="ECO:0007669"/>
    <property type="project" value="UniProtKB-KW"/>
</dbReference>
<dbReference type="Pfam" id="PF00005">
    <property type="entry name" value="ABC_tran"/>
    <property type="match status" value="1"/>
</dbReference>
<keyword evidence="1" id="KW-0813">Transport</keyword>
<dbReference type="PANTHER" id="PTHR42788">
    <property type="entry name" value="TAURINE IMPORT ATP-BINDING PROTEIN-RELATED"/>
    <property type="match status" value="1"/>
</dbReference>
<evidence type="ECO:0000259" key="5">
    <source>
        <dbReference type="PROSITE" id="PS50893"/>
    </source>
</evidence>
<dbReference type="Proteomes" id="UP001500383">
    <property type="component" value="Unassembled WGS sequence"/>
</dbReference>
<dbReference type="InterPro" id="IPR003593">
    <property type="entry name" value="AAA+_ATPase"/>
</dbReference>
<accession>A0ABP4VCN8</accession>
<gene>
    <name evidence="6" type="ORF">GCM10009831_33460</name>
</gene>
<comment type="caution">
    <text evidence="6">The sequence shown here is derived from an EMBL/GenBank/DDBJ whole genome shotgun (WGS) entry which is preliminary data.</text>
</comment>
<keyword evidence="3 6" id="KW-0067">ATP-binding</keyword>
<keyword evidence="2" id="KW-0547">Nucleotide-binding</keyword>
<dbReference type="EMBL" id="BAAAQG010000024">
    <property type="protein sequence ID" value="GAA1720617.1"/>
    <property type="molecule type" value="Genomic_DNA"/>
</dbReference>
<sequence>MTTGFAPRPTGLSTPSPATGAPTRGAAISVRGVEMRFPGKDSDVLALSGLDLRIEQGQFVSIVGASGCGKSTLLRLLAGFETATDGVIELDGVPVRGPGPDRGVVFQDYGLFPWRTSLENVAYGPRRNGMSRRQASAVAQEALALVGLDTARDRFPGQLSGGMQQRVAIARALANRPSVLLMDEPFGALDAMTRSSLQTELTHIHESTGTTTVFITHSVEEAVNLSDRVVVMAGGAGSGLCGHVIADIPIDLPRPRDVTAAAFNEYERAISDLIHGDGS</sequence>
<dbReference type="InterPro" id="IPR003439">
    <property type="entry name" value="ABC_transporter-like_ATP-bd"/>
</dbReference>